<dbReference type="SUPFAM" id="SSF53271">
    <property type="entry name" value="PRTase-like"/>
    <property type="match status" value="1"/>
</dbReference>
<sequence>MKDNPISLFHELESYVRGSKDRLHHYMYACILEQRLADLLLLSRCGVHPEDSDRLAVRLASQRSLCVQAASDIAEGTQEAWGSTPAWPDYKVAKSSVTQKRPELFSLIRVMQELRTPECSGYDLCDLEVCREDALHWLRDHADPSSPPVLIGVRTGGAFYAPLWASALRQRWGSDAHYHTVRALRKPSDPGASLYLPEELSMLPDAIDPDTDIVILEDQPHTGGTVLELAGRLSVKYRLNKSVWVSSPGRLFKIENGRLVKRSDRIPLNAAKKKRIWQMLGSSEEVVEFLLPKLGISDARPADLETVPSKSVPHWNDPMYRHDAPFRINPKKTPFFIRQKSTNEPVAFAKFIGKDLFGDFQFHQLKKFEQYLPDVLAYEDGYVVTKYEPELREMRDLFVNMPSAVTNEICQNMSGYWKTLLASCQVSGGHPVHPLADHWQAYLGEMEDFIGRKLPSDPDWFEQSLHTEWTSSAHVYTSLPYANQYGHWRARLSAGQRLKTYRFHVDSTWGGTSSIEVELASFLLENRVRPDDFRLLVNQVQKEAESLTVEAVADALPIACILQVANLLKQAKGESRLSKELILSETMQSFEYLQAMKPKLSDVR</sequence>
<dbReference type="EMBL" id="JAMDMJ010000013">
    <property type="protein sequence ID" value="MCY9596548.1"/>
    <property type="molecule type" value="Genomic_DNA"/>
</dbReference>
<dbReference type="AlphaFoldDB" id="A0A410WYQ2"/>
<dbReference type="CDD" id="cd06223">
    <property type="entry name" value="PRTases_typeI"/>
    <property type="match status" value="1"/>
</dbReference>
<reference evidence="2 3" key="1">
    <citation type="submission" date="2018-01" db="EMBL/GenBank/DDBJ databases">
        <title>The whole genome sequencing and assembly of Paenibacillus chitinolyticus KCCM 41400 strain.</title>
        <authorList>
            <person name="Kim J.-Y."/>
            <person name="Park M.-K."/>
            <person name="Lee Y.-J."/>
            <person name="Yi H."/>
            <person name="Bahn Y.-S."/>
            <person name="Kim J.F."/>
            <person name="Lee D.-W."/>
        </authorList>
    </citation>
    <scope>NUCLEOTIDE SEQUENCE [LARGE SCALE GENOMIC DNA]</scope>
    <source>
        <strain evidence="2 3">KCCM 41400</strain>
    </source>
</reference>
<protein>
    <submittedName>
        <fullName evidence="2">Neamine phosphoribosyltransferase</fullName>
    </submittedName>
</protein>
<dbReference type="GO" id="GO:0016757">
    <property type="term" value="F:glycosyltransferase activity"/>
    <property type="evidence" value="ECO:0007669"/>
    <property type="project" value="UniProtKB-KW"/>
</dbReference>
<keyword evidence="2" id="KW-0328">Glycosyltransferase</keyword>
<organism evidence="2 3">
    <name type="scientific">Paenibacillus chitinolyticus</name>
    <dbReference type="NCBI Taxonomy" id="79263"/>
    <lineage>
        <taxon>Bacteria</taxon>
        <taxon>Bacillati</taxon>
        <taxon>Bacillota</taxon>
        <taxon>Bacilli</taxon>
        <taxon>Bacillales</taxon>
        <taxon>Paenibacillaceae</taxon>
        <taxon>Paenibacillus</taxon>
    </lineage>
</organism>
<dbReference type="Proteomes" id="UP000288943">
    <property type="component" value="Chromosome"/>
</dbReference>
<keyword evidence="2" id="KW-0808">Transferase</keyword>
<reference evidence="1 4" key="2">
    <citation type="submission" date="2022-05" db="EMBL/GenBank/DDBJ databases">
        <title>Genome Sequencing of Bee-Associated Microbes.</title>
        <authorList>
            <person name="Dunlap C."/>
        </authorList>
    </citation>
    <scope>NUCLEOTIDE SEQUENCE [LARGE SCALE GENOMIC DNA]</scope>
    <source>
        <strain evidence="1 4">NRRL B-23120</strain>
    </source>
</reference>
<evidence type="ECO:0000313" key="4">
    <source>
        <dbReference type="Proteomes" id="UP001527202"/>
    </source>
</evidence>
<evidence type="ECO:0000313" key="1">
    <source>
        <dbReference type="EMBL" id="MCY9596548.1"/>
    </source>
</evidence>
<name>A0A410WYQ2_9BACL</name>
<dbReference type="InterPro" id="IPR000836">
    <property type="entry name" value="PRTase_dom"/>
</dbReference>
<proteinExistence type="predicted"/>
<dbReference type="EMBL" id="CP026520">
    <property type="protein sequence ID" value="QAV19558.1"/>
    <property type="molecule type" value="Genomic_DNA"/>
</dbReference>
<dbReference type="InterPro" id="IPR029057">
    <property type="entry name" value="PRTase-like"/>
</dbReference>
<accession>A0A410WYQ2</accession>
<dbReference type="OrthoDB" id="4071751at2"/>
<evidence type="ECO:0000313" key="2">
    <source>
        <dbReference type="EMBL" id="QAV19558.1"/>
    </source>
</evidence>
<keyword evidence="4" id="KW-1185">Reference proteome</keyword>
<dbReference type="RefSeq" id="WP_042226753.1">
    <property type="nucleotide sequence ID" value="NZ_CP026520.1"/>
</dbReference>
<dbReference type="GeneID" id="95376801"/>
<evidence type="ECO:0000313" key="3">
    <source>
        <dbReference type="Proteomes" id="UP000288943"/>
    </source>
</evidence>
<gene>
    <name evidence="1" type="ORF">M5X16_12270</name>
    <name evidence="2" type="ORF">PC41400_18575</name>
</gene>
<dbReference type="Proteomes" id="UP001527202">
    <property type="component" value="Unassembled WGS sequence"/>
</dbReference>
<dbReference type="KEGG" id="pchi:PC41400_18575"/>